<evidence type="ECO:0000313" key="2">
    <source>
        <dbReference type="EMBL" id="KEQ84176.1"/>
    </source>
</evidence>
<gene>
    <name evidence="2" type="ORF">M438DRAFT_406233</name>
</gene>
<reference evidence="2 3" key="1">
    <citation type="journal article" date="2014" name="BMC Genomics">
        <title>Genome sequencing of four Aureobasidium pullulans varieties: biotechnological potential, stress tolerance, and description of new species.</title>
        <authorList>
            <person name="Gostin Ar C."/>
            <person name="Ohm R.A."/>
            <person name="Kogej T."/>
            <person name="Sonjak S."/>
            <person name="Turk M."/>
            <person name="Zajc J."/>
            <person name="Zalar P."/>
            <person name="Grube M."/>
            <person name="Sun H."/>
            <person name="Han J."/>
            <person name="Sharma A."/>
            <person name="Chiniquy J."/>
            <person name="Ngan C.Y."/>
            <person name="Lipzen A."/>
            <person name="Barry K."/>
            <person name="Grigoriev I.V."/>
            <person name="Gunde-Cimerman N."/>
        </authorList>
    </citation>
    <scope>NUCLEOTIDE SEQUENCE [LARGE SCALE GENOMIC DNA]</scope>
    <source>
        <strain evidence="2 3">EXF-150</strain>
    </source>
</reference>
<feature type="compositionally biased region" description="Basic and acidic residues" evidence="1">
    <location>
        <begin position="84"/>
        <end position="97"/>
    </location>
</feature>
<sequence>MCKWRCVYHMKCKHTVQKPVLCPGAEERGDLCEDWDDLSNDVESANRNNRPYTPVNATERCPECTLLRKTKRADKRRQRKKKKDDKDKRDKESKEMKTGSGTGLGVASGLEKQVEGEKAV</sequence>
<protein>
    <submittedName>
        <fullName evidence="2">Uncharacterized protein</fullName>
    </submittedName>
</protein>
<feature type="region of interest" description="Disordered" evidence="1">
    <location>
        <begin position="67"/>
        <end position="120"/>
    </location>
</feature>
<dbReference type="RefSeq" id="XP_029760363.1">
    <property type="nucleotide sequence ID" value="XM_029909831.1"/>
</dbReference>
<evidence type="ECO:0000256" key="1">
    <source>
        <dbReference type="SAM" id="MobiDB-lite"/>
    </source>
</evidence>
<name>A0A074YBG9_AURPU</name>
<dbReference type="GeneID" id="40752137"/>
<organism evidence="2 3">
    <name type="scientific">Aureobasidium pullulans EXF-150</name>
    <dbReference type="NCBI Taxonomy" id="1043002"/>
    <lineage>
        <taxon>Eukaryota</taxon>
        <taxon>Fungi</taxon>
        <taxon>Dikarya</taxon>
        <taxon>Ascomycota</taxon>
        <taxon>Pezizomycotina</taxon>
        <taxon>Dothideomycetes</taxon>
        <taxon>Dothideomycetidae</taxon>
        <taxon>Dothideales</taxon>
        <taxon>Saccotheciaceae</taxon>
        <taxon>Aureobasidium</taxon>
    </lineage>
</organism>
<dbReference type="Proteomes" id="UP000030706">
    <property type="component" value="Unassembled WGS sequence"/>
</dbReference>
<keyword evidence="3" id="KW-1185">Reference proteome</keyword>
<dbReference type="EMBL" id="KL584983">
    <property type="protein sequence ID" value="KEQ84176.1"/>
    <property type="molecule type" value="Genomic_DNA"/>
</dbReference>
<evidence type="ECO:0000313" key="3">
    <source>
        <dbReference type="Proteomes" id="UP000030706"/>
    </source>
</evidence>
<dbReference type="AlphaFoldDB" id="A0A074YBG9"/>
<proteinExistence type="predicted"/>
<feature type="compositionally biased region" description="Basic residues" evidence="1">
    <location>
        <begin position="68"/>
        <end position="83"/>
    </location>
</feature>
<dbReference type="HOGENOM" id="CLU_2049239_0_0_1"/>
<accession>A0A074YBG9</accession>